<comment type="caution">
    <text evidence="1">The sequence shown here is derived from an EMBL/GenBank/DDBJ whole genome shotgun (WGS) entry which is preliminary data.</text>
</comment>
<keyword evidence="2" id="KW-1185">Reference proteome</keyword>
<accession>A0ABV4IBV6</accession>
<dbReference type="Pfam" id="PF16162">
    <property type="entry name" value="KwaB"/>
    <property type="match status" value="1"/>
</dbReference>
<evidence type="ECO:0000313" key="2">
    <source>
        <dbReference type="Proteomes" id="UP001567350"/>
    </source>
</evidence>
<reference evidence="1 2" key="1">
    <citation type="submission" date="2024-08" db="EMBL/GenBank/DDBJ databases">
        <authorList>
            <person name="Feng Z."/>
            <person name="Ronholm J."/>
        </authorList>
    </citation>
    <scope>NUCLEOTIDE SEQUENCE [LARGE SCALE GENOMIC DNA]</scope>
    <source>
        <strain evidence="1 2">4-AB0-8</strain>
    </source>
</reference>
<dbReference type="InterPro" id="IPR032359">
    <property type="entry name" value="KwaB-like"/>
</dbReference>
<dbReference type="EMBL" id="JBGJLR010000006">
    <property type="protein sequence ID" value="MEZ2739329.1"/>
    <property type="molecule type" value="Genomic_DNA"/>
</dbReference>
<protein>
    <submittedName>
        <fullName evidence="1">Kiwa anti-phage protein KwaB-like domain-containing protein</fullName>
    </submittedName>
</protein>
<dbReference type="RefSeq" id="WP_370891839.1">
    <property type="nucleotide sequence ID" value="NZ_JBGJLR010000006.1"/>
</dbReference>
<dbReference type="Proteomes" id="UP001567350">
    <property type="component" value="Unassembled WGS sequence"/>
</dbReference>
<name>A0ABV4IBV6_9BURK</name>
<organism evidence="1 2">
    <name type="scientific">Comamonas jiangduensis</name>
    <dbReference type="NCBI Taxonomy" id="1194168"/>
    <lineage>
        <taxon>Bacteria</taxon>
        <taxon>Pseudomonadati</taxon>
        <taxon>Pseudomonadota</taxon>
        <taxon>Betaproteobacteria</taxon>
        <taxon>Burkholderiales</taxon>
        <taxon>Comamonadaceae</taxon>
        <taxon>Comamonas</taxon>
    </lineage>
</organism>
<proteinExistence type="predicted"/>
<evidence type="ECO:0000313" key="1">
    <source>
        <dbReference type="EMBL" id="MEZ2739329.1"/>
    </source>
</evidence>
<sequence length="292" mass="34158">MNLFALTDDPSCRIKRFKISADLQNDINQQFMNQEERFRTTTKDLIPFDGKYKPDQGETLFIKEFDDIDGLEDAINNPLNIHEINPDIEDFERIKAIFSGYRADKEEKTIILIQNFEKRRIISTSGISIFHDKDEYIKIIGNGLTLDSKLTAILENKELKFNSFHLIKQIFDMASYYQEATDSDIDSFASLENIHVNKKTVLIENSDSWVRRKLWLISQSQILQKIPVTQIKAIAAEFSIELKTEKFNDEEKICIPEDKRELKKLLRFLDEDYYKSPLLNNGYISNSKRLIP</sequence>
<gene>
    <name evidence="1" type="ORF">ACBP88_07605</name>
</gene>